<dbReference type="GeneID" id="27898646"/>
<dbReference type="EMBL" id="KB456267">
    <property type="protein sequence ID" value="EMF10935.1"/>
    <property type="molecule type" value="Genomic_DNA"/>
</dbReference>
<keyword evidence="2" id="KW-1185">Reference proteome</keyword>
<dbReference type="RefSeq" id="XP_016759056.1">
    <property type="nucleotide sequence ID" value="XM_016901509.1"/>
</dbReference>
<name>N1QEQ9_SPHMS</name>
<dbReference type="Proteomes" id="UP000016931">
    <property type="component" value="Unassembled WGS sequence"/>
</dbReference>
<sequence length="133" mass="14843">MSNPASGIRDCEADSNNDDDAIEYEYLIKYQAENQQPVQEYDCYGDAKLDIGVLDQLPSAPFNYIYRMTVPSNSKKCVAVRMVPETCVVGKCPYGDLCNITPGLITAYQQSRGEAASIHFSENRGFKFHNDVV</sequence>
<dbReference type="AlphaFoldDB" id="N1QEQ9"/>
<reference evidence="1 2" key="1">
    <citation type="journal article" date="2012" name="PLoS Pathog.">
        <title>Diverse lifestyles and strategies of plant pathogenesis encoded in the genomes of eighteen Dothideomycetes fungi.</title>
        <authorList>
            <person name="Ohm R.A."/>
            <person name="Feau N."/>
            <person name="Henrissat B."/>
            <person name="Schoch C.L."/>
            <person name="Horwitz B.A."/>
            <person name="Barry K.W."/>
            <person name="Condon B.J."/>
            <person name="Copeland A.C."/>
            <person name="Dhillon B."/>
            <person name="Glaser F."/>
            <person name="Hesse C.N."/>
            <person name="Kosti I."/>
            <person name="LaButti K."/>
            <person name="Lindquist E.A."/>
            <person name="Lucas S."/>
            <person name="Salamov A.A."/>
            <person name="Bradshaw R.E."/>
            <person name="Ciuffetti L."/>
            <person name="Hamelin R.C."/>
            <person name="Kema G.H.J."/>
            <person name="Lawrence C."/>
            <person name="Scott J.A."/>
            <person name="Spatafora J.W."/>
            <person name="Turgeon B.G."/>
            <person name="de Wit P.J.G.M."/>
            <person name="Zhong S."/>
            <person name="Goodwin S.B."/>
            <person name="Grigoriev I.V."/>
        </authorList>
    </citation>
    <scope>NUCLEOTIDE SEQUENCE [LARGE SCALE GENOMIC DNA]</scope>
    <source>
        <strain evidence="1 2">SO2202</strain>
    </source>
</reference>
<evidence type="ECO:0000313" key="2">
    <source>
        <dbReference type="Proteomes" id="UP000016931"/>
    </source>
</evidence>
<proteinExistence type="predicted"/>
<protein>
    <submittedName>
        <fullName evidence="1">Uncharacterized protein</fullName>
    </submittedName>
</protein>
<organism evidence="1 2">
    <name type="scientific">Sphaerulina musiva (strain SO2202)</name>
    <name type="common">Poplar stem canker fungus</name>
    <name type="synonym">Septoria musiva</name>
    <dbReference type="NCBI Taxonomy" id="692275"/>
    <lineage>
        <taxon>Eukaryota</taxon>
        <taxon>Fungi</taxon>
        <taxon>Dikarya</taxon>
        <taxon>Ascomycota</taxon>
        <taxon>Pezizomycotina</taxon>
        <taxon>Dothideomycetes</taxon>
        <taxon>Dothideomycetidae</taxon>
        <taxon>Mycosphaerellales</taxon>
        <taxon>Mycosphaerellaceae</taxon>
        <taxon>Sphaerulina</taxon>
    </lineage>
</organism>
<accession>N1QEQ9</accession>
<evidence type="ECO:0000313" key="1">
    <source>
        <dbReference type="EMBL" id="EMF10935.1"/>
    </source>
</evidence>
<gene>
    <name evidence="1" type="ORF">SEPMUDRAFT_119446</name>
</gene>
<dbReference type="HOGENOM" id="CLU_1908011_0_0_1"/>